<dbReference type="Pfam" id="PF00413">
    <property type="entry name" value="Peptidase_M10"/>
    <property type="match status" value="1"/>
</dbReference>
<gene>
    <name evidence="6" type="ORF">ACFQ3U_08990</name>
</gene>
<dbReference type="InterPro" id="IPR024079">
    <property type="entry name" value="MetalloPept_cat_dom_sf"/>
</dbReference>
<evidence type="ECO:0000256" key="1">
    <source>
        <dbReference type="ARBA" id="ARBA00022670"/>
    </source>
</evidence>
<dbReference type="EC" id="3.4.24.-" evidence="6"/>
<name>A0ABW3TMS4_9MICO</name>
<keyword evidence="3 6" id="KW-0378">Hydrolase</keyword>
<keyword evidence="4" id="KW-0862">Zinc</keyword>
<dbReference type="PRINTS" id="PR00138">
    <property type="entry name" value="MATRIXIN"/>
</dbReference>
<evidence type="ECO:0000259" key="5">
    <source>
        <dbReference type="Pfam" id="PF00413"/>
    </source>
</evidence>
<dbReference type="InterPro" id="IPR001818">
    <property type="entry name" value="Pept_M10_metallopeptidase"/>
</dbReference>
<reference evidence="7" key="1">
    <citation type="journal article" date="2019" name="Int. J. Syst. Evol. Microbiol.">
        <title>The Global Catalogue of Microorganisms (GCM) 10K type strain sequencing project: providing services to taxonomists for standard genome sequencing and annotation.</title>
        <authorList>
            <consortium name="The Broad Institute Genomics Platform"/>
            <consortium name="The Broad Institute Genome Sequencing Center for Infectious Disease"/>
            <person name="Wu L."/>
            <person name="Ma J."/>
        </authorList>
    </citation>
    <scope>NUCLEOTIDE SEQUENCE [LARGE SCALE GENOMIC DNA]</scope>
    <source>
        <strain evidence="7">CCUG 50213</strain>
    </source>
</reference>
<evidence type="ECO:0000313" key="7">
    <source>
        <dbReference type="Proteomes" id="UP001597181"/>
    </source>
</evidence>
<evidence type="ECO:0000256" key="3">
    <source>
        <dbReference type="ARBA" id="ARBA00022801"/>
    </source>
</evidence>
<keyword evidence="1" id="KW-0645">Protease</keyword>
<feature type="domain" description="Peptidase M10 metallopeptidase" evidence="5">
    <location>
        <begin position="133"/>
        <end position="190"/>
    </location>
</feature>
<dbReference type="RefSeq" id="WP_343961771.1">
    <property type="nucleotide sequence ID" value="NZ_BAAAKZ010000013.1"/>
</dbReference>
<keyword evidence="2" id="KW-0479">Metal-binding</keyword>
<keyword evidence="6" id="KW-0482">Metalloprotease</keyword>
<dbReference type="InterPro" id="IPR021190">
    <property type="entry name" value="Pept_M10A"/>
</dbReference>
<evidence type="ECO:0000313" key="6">
    <source>
        <dbReference type="EMBL" id="MFD1202026.1"/>
    </source>
</evidence>
<evidence type="ECO:0000256" key="4">
    <source>
        <dbReference type="ARBA" id="ARBA00022833"/>
    </source>
</evidence>
<accession>A0ABW3TMS4</accession>
<dbReference type="Proteomes" id="UP001597181">
    <property type="component" value="Unassembled WGS sequence"/>
</dbReference>
<dbReference type="GO" id="GO:0008237">
    <property type="term" value="F:metallopeptidase activity"/>
    <property type="evidence" value="ECO:0007669"/>
    <property type="project" value="UniProtKB-KW"/>
</dbReference>
<dbReference type="SUPFAM" id="SSF55486">
    <property type="entry name" value="Metalloproteases ('zincins'), catalytic domain"/>
    <property type="match status" value="1"/>
</dbReference>
<proteinExistence type="predicted"/>
<keyword evidence="7" id="KW-1185">Reference proteome</keyword>
<organism evidence="6 7">
    <name type="scientific">Leucobacter albus</name>
    <dbReference type="NCBI Taxonomy" id="272210"/>
    <lineage>
        <taxon>Bacteria</taxon>
        <taxon>Bacillati</taxon>
        <taxon>Actinomycetota</taxon>
        <taxon>Actinomycetes</taxon>
        <taxon>Micrococcales</taxon>
        <taxon>Microbacteriaceae</taxon>
        <taxon>Leucobacter</taxon>
    </lineage>
</organism>
<dbReference type="EMBL" id="JBHTLY010000003">
    <property type="protein sequence ID" value="MFD1202026.1"/>
    <property type="molecule type" value="Genomic_DNA"/>
</dbReference>
<dbReference type="Gene3D" id="3.40.390.10">
    <property type="entry name" value="Collagenase (Catalytic Domain)"/>
    <property type="match status" value="1"/>
</dbReference>
<comment type="caution">
    <text evidence="6">The sequence shown here is derived from an EMBL/GenBank/DDBJ whole genome shotgun (WGS) entry which is preliminary data.</text>
</comment>
<protein>
    <submittedName>
        <fullName evidence="6">Matrixin family metalloprotease</fullName>
        <ecNumber evidence="6">3.4.24.-</ecNumber>
    </submittedName>
</protein>
<evidence type="ECO:0000256" key="2">
    <source>
        <dbReference type="ARBA" id="ARBA00022723"/>
    </source>
</evidence>
<sequence>MFSKQDPNAASRTPRKKVVASAAVIAVAMVFLNVSPANAYQLTGCKFPQRIMYVESSGVPSGKWSESLGSAITQVRDRTNATLISRSTGQISTEARLYGNTGWNAQATWWCFLGATSSAKIEMNRSASEMANGTAARVSLTWQHEFGHALGLAHIDNTSRVMYGKGTQTPWNLGIRNLTAGDIRGINALY</sequence>